<feature type="binding site" evidence="8">
    <location>
        <position position="206"/>
    </location>
    <ligand>
        <name>Mg(2+)</name>
        <dbReference type="ChEBI" id="CHEBI:18420"/>
    </ligand>
</feature>
<evidence type="ECO:0000256" key="3">
    <source>
        <dbReference type="ARBA" id="ARBA00022801"/>
    </source>
</evidence>
<proteinExistence type="inferred from homology"/>
<sequence>MKRYDGYLIDLDGTMYLGNERIDAAAEFVAALHKKNIPYMFLTNNSSKTQSQISEKLNKMEIISTPDHVFTSSMATAKYIKHNKENAKCYMIGEKGLADALEKEGLIVTEENCDYVVIGIDRDVNYEKLATACLAIRNGAEFISTNGDIAIPTERGLVPGNGAITSAITVSTGIEPTFVGKPETIIMDEAMNTLGLDKEKILMVGDNYNTDILAGINTGVDTLMVFTGVTPYEDYPKLKHKPTYFVHNLKDWIHNIK</sequence>
<reference evidence="9" key="1">
    <citation type="journal article" date="2014" name="Int. J. Syst. Evol. Microbiol.">
        <title>Complete genome sequence of Corynebacterium casei LMG S-19264T (=DSM 44701T), isolated from a smear-ripened cheese.</title>
        <authorList>
            <consortium name="US DOE Joint Genome Institute (JGI-PGF)"/>
            <person name="Walter F."/>
            <person name="Albersmeier A."/>
            <person name="Kalinowski J."/>
            <person name="Ruckert C."/>
        </authorList>
    </citation>
    <scope>NUCLEOTIDE SEQUENCE</scope>
    <source>
        <strain evidence="9">CGMCC 1.12754</strain>
    </source>
</reference>
<feature type="active site" description="Nucleophile" evidence="6">
    <location>
        <position position="10"/>
    </location>
</feature>
<evidence type="ECO:0000313" key="9">
    <source>
        <dbReference type="EMBL" id="GGG66399.1"/>
    </source>
</evidence>
<dbReference type="AlphaFoldDB" id="A0A917LYZ3"/>
<dbReference type="EMBL" id="BMFR01000002">
    <property type="protein sequence ID" value="GGG66399.1"/>
    <property type="molecule type" value="Genomic_DNA"/>
</dbReference>
<dbReference type="PANTHER" id="PTHR19288:SF46">
    <property type="entry name" value="HALOACID DEHALOGENASE-LIKE HYDROLASE DOMAIN-CONTAINING PROTEIN 2"/>
    <property type="match status" value="1"/>
</dbReference>
<evidence type="ECO:0000256" key="1">
    <source>
        <dbReference type="ARBA" id="ARBA00006696"/>
    </source>
</evidence>
<dbReference type="Gene3D" id="3.40.50.1000">
    <property type="entry name" value="HAD superfamily/HAD-like"/>
    <property type="match status" value="2"/>
</dbReference>
<dbReference type="SUPFAM" id="SSF56784">
    <property type="entry name" value="HAD-like"/>
    <property type="match status" value="1"/>
</dbReference>
<dbReference type="PANTHER" id="PTHR19288">
    <property type="entry name" value="4-NITROPHENYLPHOSPHATASE-RELATED"/>
    <property type="match status" value="1"/>
</dbReference>
<dbReference type="GO" id="GO:0046872">
    <property type="term" value="F:metal ion binding"/>
    <property type="evidence" value="ECO:0007669"/>
    <property type="project" value="UniProtKB-KW"/>
</dbReference>
<dbReference type="NCBIfam" id="TIGR01460">
    <property type="entry name" value="HAD-SF-IIA"/>
    <property type="match status" value="1"/>
</dbReference>
<evidence type="ECO:0000313" key="10">
    <source>
        <dbReference type="Proteomes" id="UP000622860"/>
    </source>
</evidence>
<dbReference type="PIRSF" id="PIRSF000915">
    <property type="entry name" value="PGP-type_phosphatase"/>
    <property type="match status" value="1"/>
</dbReference>
<comment type="caution">
    <text evidence="9">The sequence shown here is derived from an EMBL/GenBank/DDBJ whole genome shotgun (WGS) entry which is preliminary data.</text>
</comment>
<dbReference type="FunFam" id="3.40.50.1000:FF:000053">
    <property type="entry name" value="TIGR01457 family HAD hydrolase"/>
    <property type="match status" value="1"/>
</dbReference>
<reference evidence="9" key="2">
    <citation type="submission" date="2020-09" db="EMBL/GenBank/DDBJ databases">
        <authorList>
            <person name="Sun Q."/>
            <person name="Zhou Y."/>
        </authorList>
    </citation>
    <scope>NUCLEOTIDE SEQUENCE</scope>
    <source>
        <strain evidence="9">CGMCC 1.12754</strain>
    </source>
</reference>
<keyword evidence="10" id="KW-1185">Reference proteome</keyword>
<dbReference type="Pfam" id="PF13344">
    <property type="entry name" value="Hydrolase_6"/>
    <property type="match status" value="1"/>
</dbReference>
<evidence type="ECO:0000256" key="4">
    <source>
        <dbReference type="ARBA" id="ARBA00022842"/>
    </source>
</evidence>
<dbReference type="GO" id="GO:0005737">
    <property type="term" value="C:cytoplasm"/>
    <property type="evidence" value="ECO:0007669"/>
    <property type="project" value="TreeGrafter"/>
</dbReference>
<organism evidence="9 10">
    <name type="scientific">Virgibacillus oceani</name>
    <dbReference type="NCBI Taxonomy" id="1479511"/>
    <lineage>
        <taxon>Bacteria</taxon>
        <taxon>Bacillati</taxon>
        <taxon>Bacillota</taxon>
        <taxon>Bacilli</taxon>
        <taxon>Bacillales</taxon>
        <taxon>Bacillaceae</taxon>
        <taxon>Virgibacillus</taxon>
    </lineage>
</organism>
<dbReference type="InterPro" id="IPR023214">
    <property type="entry name" value="HAD_sf"/>
</dbReference>
<protein>
    <recommendedName>
        <fullName evidence="5">Acid sugar phosphatase</fullName>
        <ecNumber evidence="5">3.1.3.-</ecNumber>
    </recommendedName>
</protein>
<comment type="function">
    <text evidence="5">Catalyzes the dephosphorylation of 2-6 carbon acid sugars in vitro.</text>
</comment>
<dbReference type="InterPro" id="IPR006357">
    <property type="entry name" value="HAD-SF_hydro_IIA"/>
</dbReference>
<dbReference type="EC" id="3.1.3.-" evidence="5"/>
<evidence type="ECO:0000256" key="8">
    <source>
        <dbReference type="PIRSR" id="PIRSR000915-3"/>
    </source>
</evidence>
<gene>
    <name evidence="9" type="ORF">GCM10011398_07530</name>
</gene>
<feature type="binding site" evidence="8">
    <location>
        <position position="12"/>
    </location>
    <ligand>
        <name>Mg(2+)</name>
        <dbReference type="ChEBI" id="CHEBI:18420"/>
    </ligand>
</feature>
<evidence type="ECO:0000256" key="2">
    <source>
        <dbReference type="ARBA" id="ARBA00022723"/>
    </source>
</evidence>
<name>A0A917LYZ3_9BACI</name>
<dbReference type="SFLD" id="SFLDS00003">
    <property type="entry name" value="Haloacid_Dehalogenase"/>
    <property type="match status" value="1"/>
</dbReference>
<evidence type="ECO:0000256" key="5">
    <source>
        <dbReference type="PIRNR" id="PIRNR000915"/>
    </source>
</evidence>
<dbReference type="CDD" id="cd07530">
    <property type="entry name" value="HAD_Pase_UmpH-like"/>
    <property type="match status" value="1"/>
</dbReference>
<evidence type="ECO:0000256" key="7">
    <source>
        <dbReference type="PIRSR" id="PIRSR000915-2"/>
    </source>
</evidence>
<evidence type="ECO:0000256" key="6">
    <source>
        <dbReference type="PIRSR" id="PIRSR000915-1"/>
    </source>
</evidence>
<keyword evidence="4 5" id="KW-0460">Magnesium</keyword>
<keyword evidence="3" id="KW-0378">Hydrolase</keyword>
<dbReference type="SFLD" id="SFLDG01139">
    <property type="entry name" value="C2.A:_Pyridoxal_Phosphate_Phos"/>
    <property type="match status" value="1"/>
</dbReference>
<dbReference type="GO" id="GO:0016791">
    <property type="term" value="F:phosphatase activity"/>
    <property type="evidence" value="ECO:0007669"/>
    <property type="project" value="TreeGrafter"/>
</dbReference>
<feature type="binding site" evidence="8">
    <location>
        <position position="10"/>
    </location>
    <ligand>
        <name>Mg(2+)</name>
        <dbReference type="ChEBI" id="CHEBI:18420"/>
    </ligand>
</feature>
<feature type="active site" description="Proton donor" evidence="6">
    <location>
        <position position="12"/>
    </location>
</feature>
<dbReference type="Proteomes" id="UP000622860">
    <property type="component" value="Unassembled WGS sequence"/>
</dbReference>
<comment type="similarity">
    <text evidence="1 5">Belongs to the HAD-like hydrolase superfamily. NagD family.</text>
</comment>
<dbReference type="InterPro" id="IPR036412">
    <property type="entry name" value="HAD-like_sf"/>
</dbReference>
<feature type="binding site" evidence="7">
    <location>
        <position position="181"/>
    </location>
    <ligand>
        <name>substrate</name>
    </ligand>
</feature>
<accession>A0A917LYZ3</accession>
<comment type="cofactor">
    <cofactor evidence="8">
        <name>Mg(2+)</name>
        <dbReference type="ChEBI" id="CHEBI:18420"/>
    </cofactor>
    <text evidence="8">Divalent metal ions. Mg(2+) is the most effective.</text>
</comment>
<dbReference type="Pfam" id="PF13242">
    <property type="entry name" value="Hydrolase_like"/>
    <property type="match status" value="1"/>
</dbReference>
<keyword evidence="2 5" id="KW-0479">Metal-binding</keyword>
<dbReference type="RefSeq" id="WP_188454015.1">
    <property type="nucleotide sequence ID" value="NZ_BMFR01000002.1"/>
</dbReference>
<dbReference type="NCBIfam" id="TIGR01457">
    <property type="entry name" value="HAD-SF-IIA-hyp2"/>
    <property type="match status" value="1"/>
</dbReference>
<dbReference type="InterPro" id="IPR006354">
    <property type="entry name" value="HAD-SF_hydro_IIA_hyp1"/>
</dbReference>